<dbReference type="Proteomes" id="UP000307440">
    <property type="component" value="Unassembled WGS sequence"/>
</dbReference>
<dbReference type="Pfam" id="PF24016">
    <property type="entry name" value="DUF7330"/>
    <property type="match status" value="1"/>
</dbReference>
<evidence type="ECO:0000256" key="1">
    <source>
        <dbReference type="SAM" id="MobiDB-lite"/>
    </source>
</evidence>
<organism evidence="3 4">
    <name type="scientific">Coprinopsis marcescibilis</name>
    <name type="common">Agaric fungus</name>
    <name type="synonym">Psathyrella marcescibilis</name>
    <dbReference type="NCBI Taxonomy" id="230819"/>
    <lineage>
        <taxon>Eukaryota</taxon>
        <taxon>Fungi</taxon>
        <taxon>Dikarya</taxon>
        <taxon>Basidiomycota</taxon>
        <taxon>Agaricomycotina</taxon>
        <taxon>Agaricomycetes</taxon>
        <taxon>Agaricomycetidae</taxon>
        <taxon>Agaricales</taxon>
        <taxon>Agaricineae</taxon>
        <taxon>Psathyrellaceae</taxon>
        <taxon>Coprinopsis</taxon>
    </lineage>
</organism>
<feature type="domain" description="DUF7330" evidence="2">
    <location>
        <begin position="93"/>
        <end position="271"/>
    </location>
</feature>
<dbReference type="EMBL" id="ML210148">
    <property type="protein sequence ID" value="TFK29662.1"/>
    <property type="molecule type" value="Genomic_DNA"/>
</dbReference>
<evidence type="ECO:0000313" key="4">
    <source>
        <dbReference type="Proteomes" id="UP000307440"/>
    </source>
</evidence>
<dbReference type="OrthoDB" id="2593559at2759"/>
<feature type="region of interest" description="Disordered" evidence="1">
    <location>
        <begin position="1"/>
        <end position="88"/>
    </location>
</feature>
<keyword evidence="4" id="KW-1185">Reference proteome</keyword>
<gene>
    <name evidence="3" type="ORF">FA15DRAFT_663819</name>
</gene>
<dbReference type="AlphaFoldDB" id="A0A5C3LAM7"/>
<feature type="compositionally biased region" description="Polar residues" evidence="1">
    <location>
        <begin position="18"/>
        <end position="27"/>
    </location>
</feature>
<name>A0A5C3LAM7_COPMA</name>
<proteinExistence type="predicted"/>
<protein>
    <recommendedName>
        <fullName evidence="2">DUF7330 domain-containing protein</fullName>
    </recommendedName>
</protein>
<accession>A0A5C3LAM7</accession>
<evidence type="ECO:0000259" key="2">
    <source>
        <dbReference type="Pfam" id="PF24016"/>
    </source>
</evidence>
<feature type="compositionally biased region" description="Polar residues" evidence="1">
    <location>
        <begin position="66"/>
        <end position="88"/>
    </location>
</feature>
<sequence>MILEHRLSTKKPAPTPTDIGSSSTTHPNETEKPPPYTPGQGYNPSHQRSAAPLPPIPERPNLRIPSASSSKFPDPGPSQSENTAESPTVTQIHLQAKDEQIIGTFYVDPRTPSTTKDKKKRGKGQGPALPHASFKSRSGAIQLALGTTGETKHAESQKANVTVTSGSGAIDIQLLPMRPMRPRIGLDVSSQQGDITVHFPETFSGVIQLVSRKGKLTVLPVLLNSVKVLKATEKEAILVMGAMPSATHMQDGSYLMDLCQITSRSGKVVIGMSGRDKEPEKAGFWKKLGQILRGSE</sequence>
<reference evidence="3 4" key="1">
    <citation type="journal article" date="2019" name="Nat. Ecol. Evol.">
        <title>Megaphylogeny resolves global patterns of mushroom evolution.</title>
        <authorList>
            <person name="Varga T."/>
            <person name="Krizsan K."/>
            <person name="Foldi C."/>
            <person name="Dima B."/>
            <person name="Sanchez-Garcia M."/>
            <person name="Sanchez-Ramirez S."/>
            <person name="Szollosi G.J."/>
            <person name="Szarkandi J.G."/>
            <person name="Papp V."/>
            <person name="Albert L."/>
            <person name="Andreopoulos W."/>
            <person name="Angelini C."/>
            <person name="Antonin V."/>
            <person name="Barry K.W."/>
            <person name="Bougher N.L."/>
            <person name="Buchanan P."/>
            <person name="Buyck B."/>
            <person name="Bense V."/>
            <person name="Catcheside P."/>
            <person name="Chovatia M."/>
            <person name="Cooper J."/>
            <person name="Damon W."/>
            <person name="Desjardin D."/>
            <person name="Finy P."/>
            <person name="Geml J."/>
            <person name="Haridas S."/>
            <person name="Hughes K."/>
            <person name="Justo A."/>
            <person name="Karasinski D."/>
            <person name="Kautmanova I."/>
            <person name="Kiss B."/>
            <person name="Kocsube S."/>
            <person name="Kotiranta H."/>
            <person name="LaButti K.M."/>
            <person name="Lechner B.E."/>
            <person name="Liimatainen K."/>
            <person name="Lipzen A."/>
            <person name="Lukacs Z."/>
            <person name="Mihaltcheva S."/>
            <person name="Morgado L.N."/>
            <person name="Niskanen T."/>
            <person name="Noordeloos M.E."/>
            <person name="Ohm R.A."/>
            <person name="Ortiz-Santana B."/>
            <person name="Ovrebo C."/>
            <person name="Racz N."/>
            <person name="Riley R."/>
            <person name="Savchenko A."/>
            <person name="Shiryaev A."/>
            <person name="Soop K."/>
            <person name="Spirin V."/>
            <person name="Szebenyi C."/>
            <person name="Tomsovsky M."/>
            <person name="Tulloss R.E."/>
            <person name="Uehling J."/>
            <person name="Grigoriev I.V."/>
            <person name="Vagvolgyi C."/>
            <person name="Papp T."/>
            <person name="Martin F.M."/>
            <person name="Miettinen O."/>
            <person name="Hibbett D.S."/>
            <person name="Nagy L.G."/>
        </authorList>
    </citation>
    <scope>NUCLEOTIDE SEQUENCE [LARGE SCALE GENOMIC DNA]</scope>
    <source>
        <strain evidence="3 4">CBS 121175</strain>
    </source>
</reference>
<dbReference type="InterPro" id="IPR055754">
    <property type="entry name" value="DUF7330"/>
</dbReference>
<feature type="region of interest" description="Disordered" evidence="1">
    <location>
        <begin position="100"/>
        <end position="133"/>
    </location>
</feature>
<evidence type="ECO:0000313" key="3">
    <source>
        <dbReference type="EMBL" id="TFK29662.1"/>
    </source>
</evidence>